<feature type="compositionally biased region" description="Polar residues" evidence="1">
    <location>
        <begin position="1"/>
        <end position="17"/>
    </location>
</feature>
<comment type="caution">
    <text evidence="2">The sequence shown here is derived from an EMBL/GenBank/DDBJ whole genome shotgun (WGS) entry which is preliminary data.</text>
</comment>
<reference evidence="2" key="2">
    <citation type="submission" date="2020-09" db="EMBL/GenBank/DDBJ databases">
        <authorList>
            <person name="Sun Q."/>
            <person name="Kim S."/>
        </authorList>
    </citation>
    <scope>NUCLEOTIDE SEQUENCE</scope>
    <source>
        <strain evidence="2">KCTC 12988</strain>
    </source>
</reference>
<dbReference type="EMBL" id="BMXI01000003">
    <property type="protein sequence ID" value="GHC46972.1"/>
    <property type="molecule type" value="Genomic_DNA"/>
</dbReference>
<evidence type="ECO:0000256" key="1">
    <source>
        <dbReference type="SAM" id="MobiDB-lite"/>
    </source>
</evidence>
<reference evidence="2" key="1">
    <citation type="journal article" date="2014" name="Int. J. Syst. Evol. Microbiol.">
        <title>Complete genome sequence of Corynebacterium casei LMG S-19264T (=DSM 44701T), isolated from a smear-ripened cheese.</title>
        <authorList>
            <consortium name="US DOE Joint Genome Institute (JGI-PGF)"/>
            <person name="Walter F."/>
            <person name="Albersmeier A."/>
            <person name="Kalinowski J."/>
            <person name="Ruckert C."/>
        </authorList>
    </citation>
    <scope>NUCLEOTIDE SEQUENCE</scope>
    <source>
        <strain evidence="2">KCTC 12988</strain>
    </source>
</reference>
<dbReference type="AlphaFoldDB" id="A0A918THX9"/>
<dbReference type="RefSeq" id="WP_189568067.1">
    <property type="nucleotide sequence ID" value="NZ_BMXI01000003.1"/>
</dbReference>
<organism evidence="2 3">
    <name type="scientific">Roseibacillus persicicus</name>
    <dbReference type="NCBI Taxonomy" id="454148"/>
    <lineage>
        <taxon>Bacteria</taxon>
        <taxon>Pseudomonadati</taxon>
        <taxon>Verrucomicrobiota</taxon>
        <taxon>Verrucomicrobiia</taxon>
        <taxon>Verrucomicrobiales</taxon>
        <taxon>Verrucomicrobiaceae</taxon>
        <taxon>Roseibacillus</taxon>
    </lineage>
</organism>
<evidence type="ECO:0000313" key="2">
    <source>
        <dbReference type="EMBL" id="GHC46972.1"/>
    </source>
</evidence>
<keyword evidence="3" id="KW-1185">Reference proteome</keyword>
<feature type="region of interest" description="Disordered" evidence="1">
    <location>
        <begin position="71"/>
        <end position="92"/>
    </location>
</feature>
<proteinExistence type="predicted"/>
<protein>
    <submittedName>
        <fullName evidence="2">Uncharacterized protein</fullName>
    </submittedName>
</protein>
<dbReference type="Proteomes" id="UP000644507">
    <property type="component" value="Unassembled WGS sequence"/>
</dbReference>
<feature type="compositionally biased region" description="Basic and acidic residues" evidence="1">
    <location>
        <begin position="71"/>
        <end position="84"/>
    </location>
</feature>
<name>A0A918THX9_9BACT</name>
<gene>
    <name evidence="2" type="ORF">GCM10007100_10850</name>
</gene>
<feature type="region of interest" description="Disordered" evidence="1">
    <location>
        <begin position="1"/>
        <end position="35"/>
    </location>
</feature>
<sequence>MNTQETKYQQNGSQNSKVELGTPLPHDTSDFTPHYIPQDESQVEEAGNKGTAVVDKVKDTVKERGQELMEKTGTRVKDEADRGLHAASSQVRNLQRAVDSAGNRLNEQQPESLKTGTSTLSDGLEKVASYLESKDSEELLEDVRGVVRDHPAMVAGGLVLTGFLMGRILRVGESSRTAA</sequence>
<evidence type="ECO:0000313" key="3">
    <source>
        <dbReference type="Proteomes" id="UP000644507"/>
    </source>
</evidence>
<accession>A0A918THX9</accession>